<dbReference type="Gene3D" id="2.70.70.10">
    <property type="entry name" value="Glucose Permease (Domain IIA)"/>
    <property type="match status" value="1"/>
</dbReference>
<dbReference type="InterPro" id="IPR011055">
    <property type="entry name" value="Dup_hybrid_motif"/>
</dbReference>
<protein>
    <submittedName>
        <fullName evidence="2">M23 family metallopeptidase</fullName>
    </submittedName>
</protein>
<reference evidence="2 3" key="1">
    <citation type="submission" date="2019-08" db="EMBL/GenBank/DDBJ databases">
        <title>Genome of Vicingus serpentipes NCIMB 15042.</title>
        <authorList>
            <person name="Bowman J.P."/>
        </authorList>
    </citation>
    <scope>NUCLEOTIDE SEQUENCE [LARGE SCALE GENOMIC DNA]</scope>
    <source>
        <strain evidence="2 3">NCIMB 15042</strain>
    </source>
</reference>
<dbReference type="OrthoDB" id="9810477at2"/>
<dbReference type="Pfam" id="PF01551">
    <property type="entry name" value="Peptidase_M23"/>
    <property type="match status" value="2"/>
</dbReference>
<evidence type="ECO:0000259" key="1">
    <source>
        <dbReference type="Pfam" id="PF01551"/>
    </source>
</evidence>
<keyword evidence="3" id="KW-1185">Reference proteome</keyword>
<gene>
    <name evidence="2" type="ORF">FRY74_07780</name>
</gene>
<organism evidence="2 3">
    <name type="scientific">Vicingus serpentipes</name>
    <dbReference type="NCBI Taxonomy" id="1926625"/>
    <lineage>
        <taxon>Bacteria</taxon>
        <taxon>Pseudomonadati</taxon>
        <taxon>Bacteroidota</taxon>
        <taxon>Flavobacteriia</taxon>
        <taxon>Flavobacteriales</taxon>
        <taxon>Vicingaceae</taxon>
        <taxon>Vicingus</taxon>
    </lineage>
</organism>
<dbReference type="GO" id="GO:0004222">
    <property type="term" value="F:metalloendopeptidase activity"/>
    <property type="evidence" value="ECO:0007669"/>
    <property type="project" value="TreeGrafter"/>
</dbReference>
<dbReference type="InterPro" id="IPR016047">
    <property type="entry name" value="M23ase_b-sheet_dom"/>
</dbReference>
<dbReference type="EMBL" id="VOOS01000003">
    <property type="protein sequence ID" value="TXB65312.1"/>
    <property type="molecule type" value="Genomic_DNA"/>
</dbReference>
<dbReference type="Proteomes" id="UP000321721">
    <property type="component" value="Unassembled WGS sequence"/>
</dbReference>
<dbReference type="PANTHER" id="PTHR21666:SF285">
    <property type="entry name" value="M23 FAMILY METALLOPEPTIDASE"/>
    <property type="match status" value="1"/>
</dbReference>
<dbReference type="RefSeq" id="WP_147100232.1">
    <property type="nucleotide sequence ID" value="NZ_VOOS01000003.1"/>
</dbReference>
<sequence length="572" mass="65056">MKYLLILSLFFSFLISVKSQNTDSLPINYFRSPLGIPLYLAGNFGELRSNHFHSGLDMKTQGREGFNIYAAADGYVSRVKISPWGYGNTIYIDHPNGYTTVYAHLQTYKGNIAEQIKKYQYSIESWEIDWYPPDTLMKVKKGDIIALSGNSGGSGGPHLHFEIRETKTEHPINPLLCGFDIKDDIKPTLKRIAVYPINDTSYVNNKNLMQKFDVVGSNGNYQLKYNSPINVYGQIGIGIETIDKLNDVSNQNGIYSIQLSNNNEIIYKSEMKKFSFDESRALNSLIDYETYLRSKTRFQKSFIEDNNPLSIYTTHKNKGILTVSNATNNLLDYLIIDSYGNRSSLQFTINGLKPTSISPKLKSKIDTVFSYEDENIFDKQNIIMEIPKNALYKNLEFEYQIKDTLRGAITPVYNLHNDYTPLHDYITVSIKPGRISEELRSKAVIVNIDRNGRLYSRGGEWRNNYLTAKSKVFGGYTIMIDSIPPTIKPYNIFANKNMSKNSSIIISIADNLSGIKSYRGEIDGKWVLMDFESKKSHLTHVFDNLLAGNHTFKLTVTDDVGNTSITEIPFTR</sequence>
<dbReference type="PANTHER" id="PTHR21666">
    <property type="entry name" value="PEPTIDASE-RELATED"/>
    <property type="match status" value="1"/>
</dbReference>
<dbReference type="SUPFAM" id="SSF51261">
    <property type="entry name" value="Duplicated hybrid motif"/>
    <property type="match status" value="1"/>
</dbReference>
<dbReference type="InterPro" id="IPR050570">
    <property type="entry name" value="Cell_wall_metabolism_enzyme"/>
</dbReference>
<feature type="domain" description="M23ase beta-sheet core" evidence="1">
    <location>
        <begin position="138"/>
        <end position="174"/>
    </location>
</feature>
<proteinExistence type="predicted"/>
<name>A0A5C6RVE2_9FLAO</name>
<comment type="caution">
    <text evidence="2">The sequence shown here is derived from an EMBL/GenBank/DDBJ whole genome shotgun (WGS) entry which is preliminary data.</text>
</comment>
<dbReference type="CDD" id="cd00146">
    <property type="entry name" value="PKD"/>
    <property type="match status" value="1"/>
</dbReference>
<evidence type="ECO:0000313" key="3">
    <source>
        <dbReference type="Proteomes" id="UP000321721"/>
    </source>
</evidence>
<feature type="domain" description="M23ase beta-sheet core" evidence="1">
    <location>
        <begin position="52"/>
        <end position="118"/>
    </location>
</feature>
<accession>A0A5C6RVE2</accession>
<dbReference type="AlphaFoldDB" id="A0A5C6RVE2"/>
<evidence type="ECO:0000313" key="2">
    <source>
        <dbReference type="EMBL" id="TXB65312.1"/>
    </source>
</evidence>
<dbReference type="CDD" id="cd12797">
    <property type="entry name" value="M23_peptidase"/>
    <property type="match status" value="1"/>
</dbReference>